<protein>
    <submittedName>
        <fullName evidence="1">Uncharacterized protein</fullName>
    </submittedName>
</protein>
<reference evidence="1" key="1">
    <citation type="journal article" date="2018" name="Genome Biol. Evol.">
        <title>Genomics and development of Lentinus tigrinus, a white-rot wood-decaying mushroom with dimorphic fruiting bodies.</title>
        <authorList>
            <person name="Wu B."/>
            <person name="Xu Z."/>
            <person name="Knudson A."/>
            <person name="Carlson A."/>
            <person name="Chen N."/>
            <person name="Kovaka S."/>
            <person name="LaButti K."/>
            <person name="Lipzen A."/>
            <person name="Pennachio C."/>
            <person name="Riley R."/>
            <person name="Schakwitz W."/>
            <person name="Umezawa K."/>
            <person name="Ohm R.A."/>
            <person name="Grigoriev I.V."/>
            <person name="Nagy L.G."/>
            <person name="Gibbons J."/>
            <person name="Hibbett D."/>
        </authorList>
    </citation>
    <scope>NUCLEOTIDE SEQUENCE [LARGE SCALE GENOMIC DNA]</scope>
    <source>
        <strain evidence="1">ALCF2SS1-6</strain>
    </source>
</reference>
<keyword evidence="2" id="KW-1185">Reference proteome</keyword>
<evidence type="ECO:0000313" key="2">
    <source>
        <dbReference type="Proteomes" id="UP000313359"/>
    </source>
</evidence>
<evidence type="ECO:0000313" key="1">
    <source>
        <dbReference type="EMBL" id="RPD54692.1"/>
    </source>
</evidence>
<accession>A0A5C2RSR7</accession>
<name>A0A5C2RSR7_9APHY</name>
<dbReference type="OrthoDB" id="2797654at2759"/>
<dbReference type="Proteomes" id="UP000313359">
    <property type="component" value="Unassembled WGS sequence"/>
</dbReference>
<sequence>MKVVPKYFEHENRWASLLEQHHGEPIPIQTVYWWIQGKRRPGVKSGKQKHGQKLVKCPLFGPLTAYLLAADLSYTGKVAKPTTAEVAEMIRIIQRGSWKALLALGQITDDASAEETGIALKRVYDAVWDG</sequence>
<dbReference type="AlphaFoldDB" id="A0A5C2RSR7"/>
<gene>
    <name evidence="1" type="ORF">L227DRAFT_616028</name>
</gene>
<organism evidence="1 2">
    <name type="scientific">Lentinus tigrinus ALCF2SS1-6</name>
    <dbReference type="NCBI Taxonomy" id="1328759"/>
    <lineage>
        <taxon>Eukaryota</taxon>
        <taxon>Fungi</taxon>
        <taxon>Dikarya</taxon>
        <taxon>Basidiomycota</taxon>
        <taxon>Agaricomycotina</taxon>
        <taxon>Agaricomycetes</taxon>
        <taxon>Polyporales</taxon>
        <taxon>Polyporaceae</taxon>
        <taxon>Lentinus</taxon>
    </lineage>
</organism>
<proteinExistence type="predicted"/>
<dbReference type="EMBL" id="ML122303">
    <property type="protein sequence ID" value="RPD54692.1"/>
    <property type="molecule type" value="Genomic_DNA"/>
</dbReference>